<dbReference type="Pfam" id="PF13729">
    <property type="entry name" value="TraF_2"/>
    <property type="match status" value="1"/>
</dbReference>
<dbReference type="EMBL" id="UFXW01000004">
    <property type="protein sequence ID" value="STC79693.1"/>
    <property type="molecule type" value="Genomic_DNA"/>
</dbReference>
<gene>
    <name evidence="1" type="primary">traF_1</name>
    <name evidence="1" type="ORF">NCTC10767_01989</name>
</gene>
<accession>A0A376D126</accession>
<protein>
    <submittedName>
        <fullName evidence="1">Putative plasmid transfer protein</fullName>
    </submittedName>
</protein>
<name>A0A376D126_ECOLX</name>
<reference evidence="1 2" key="1">
    <citation type="submission" date="2018-06" db="EMBL/GenBank/DDBJ databases">
        <authorList>
            <consortium name="Pathogen Informatics"/>
            <person name="Doyle S."/>
        </authorList>
    </citation>
    <scope>NUCLEOTIDE SEQUENCE [LARGE SCALE GENOMIC DNA]</scope>
    <source>
        <strain evidence="1 2">NCTC10767</strain>
    </source>
</reference>
<dbReference type="InterPro" id="IPR032811">
    <property type="entry name" value="Put_conjugal_transfer"/>
</dbReference>
<dbReference type="Proteomes" id="UP000254647">
    <property type="component" value="Unassembled WGS sequence"/>
</dbReference>
<evidence type="ECO:0000313" key="2">
    <source>
        <dbReference type="Proteomes" id="UP000254647"/>
    </source>
</evidence>
<organism evidence="1 2">
    <name type="scientific">Escherichia coli</name>
    <dbReference type="NCBI Taxonomy" id="562"/>
    <lineage>
        <taxon>Bacteria</taxon>
        <taxon>Pseudomonadati</taxon>
        <taxon>Pseudomonadota</taxon>
        <taxon>Gammaproteobacteria</taxon>
        <taxon>Enterobacterales</taxon>
        <taxon>Enterobacteriaceae</taxon>
        <taxon>Escherichia</taxon>
    </lineage>
</organism>
<sequence>MLVRNYDSSAFKGDRYHNTKNGINADIGASTDLDDNWTLGLVAQNLIPRSIETKEVNGITETFRIRPQVTAVSPGTTRCSPPHFDVDLTPASGFTSDSNRQFAAIGAEFNAWKWAQLARRLPSESGR</sequence>
<dbReference type="AlphaFoldDB" id="A0A376D126"/>
<proteinExistence type="predicted"/>
<evidence type="ECO:0000313" key="1">
    <source>
        <dbReference type="EMBL" id="STC79693.1"/>
    </source>
</evidence>